<accession>Q6BNJ0</accession>
<sequence length="344" mass="40398">MGLISKSNEKDMSEPFRSMTTHFNKPCYLITGSNSARHKEDTTYSIQAITNVILNAVISGYEYILKIIKNYKRRRMEKRSKEEQHLNRTEFIALVLERLPFLYTHSKEVENAQWIKIAYDLKMRDKLIPNTVRYQTGPYYFISFGSISTQIKRQFFLSFLNNDRTGNSQMIYPTKKPMTNFSCHESWDSYCNVPIKMRKNAANEFFEYLTSEEIKSIILNGDRSYADFHEDSILEDDSQKDWFHKWGYVYETESDCYRALDLELKNYSLELTVLDNLLKLGVSFAELPKTSTLGIETLKDLIEEKRTLILERYIPVAIQKKAIKANQLSKCEANTAKYNELMCY</sequence>
<evidence type="ECO:0000313" key="2">
    <source>
        <dbReference type="Proteomes" id="UP000000599"/>
    </source>
</evidence>
<name>Q6BNJ0_DEBHA</name>
<dbReference type="eggNOG" id="ENOG502T38N">
    <property type="taxonomic scope" value="Eukaryota"/>
</dbReference>
<proteinExistence type="predicted"/>
<dbReference type="VEuPathDB" id="FungiDB:DEHA2E21296g"/>
<gene>
    <name evidence="1" type="ordered locus">DEHA2E21296g</name>
</gene>
<dbReference type="EMBL" id="CR382137">
    <property type="protein sequence ID" value="CAG88503.2"/>
    <property type="molecule type" value="Genomic_DNA"/>
</dbReference>
<dbReference type="GeneID" id="2902879"/>
<protein>
    <submittedName>
        <fullName evidence="1">DEHA2E21296p</fullName>
    </submittedName>
</protein>
<reference evidence="1 2" key="1">
    <citation type="journal article" date="2004" name="Nature">
        <title>Genome evolution in yeasts.</title>
        <authorList>
            <consortium name="Genolevures"/>
            <person name="Dujon B."/>
            <person name="Sherman D."/>
            <person name="Fischer G."/>
            <person name="Durrens P."/>
            <person name="Casaregola S."/>
            <person name="Lafontaine I."/>
            <person name="de Montigny J."/>
            <person name="Marck C."/>
            <person name="Neuveglise C."/>
            <person name="Talla E."/>
            <person name="Goffard N."/>
            <person name="Frangeul L."/>
            <person name="Aigle M."/>
            <person name="Anthouard V."/>
            <person name="Babour A."/>
            <person name="Barbe V."/>
            <person name="Barnay S."/>
            <person name="Blanchin S."/>
            <person name="Beckerich J.M."/>
            <person name="Beyne E."/>
            <person name="Bleykasten C."/>
            <person name="Boisrame A."/>
            <person name="Boyer J."/>
            <person name="Cattolico L."/>
            <person name="Confanioleri F."/>
            <person name="de Daruvar A."/>
            <person name="Despons L."/>
            <person name="Fabre E."/>
            <person name="Fairhead C."/>
            <person name="Ferry-Dumazet H."/>
            <person name="Groppi A."/>
            <person name="Hantraye F."/>
            <person name="Hennequin C."/>
            <person name="Jauniaux N."/>
            <person name="Joyet P."/>
            <person name="Kachouri R."/>
            <person name="Kerrest A."/>
            <person name="Koszul R."/>
            <person name="Lemaire M."/>
            <person name="Lesur I."/>
            <person name="Ma L."/>
            <person name="Muller H."/>
            <person name="Nicaud J.M."/>
            <person name="Nikolski M."/>
            <person name="Oztas S."/>
            <person name="Ozier-Kalogeropoulos O."/>
            <person name="Pellenz S."/>
            <person name="Potier S."/>
            <person name="Richard G.F."/>
            <person name="Straub M.L."/>
            <person name="Suleau A."/>
            <person name="Swennene D."/>
            <person name="Tekaia F."/>
            <person name="Wesolowski-Louvel M."/>
            <person name="Westhof E."/>
            <person name="Wirth B."/>
            <person name="Zeniou-Meyer M."/>
            <person name="Zivanovic I."/>
            <person name="Bolotin-Fukuhara M."/>
            <person name="Thierry A."/>
            <person name="Bouchier C."/>
            <person name="Caudron B."/>
            <person name="Scarpelli C."/>
            <person name="Gaillardin C."/>
            <person name="Weissenbach J."/>
            <person name="Wincker P."/>
            <person name="Souciet J.L."/>
        </authorList>
    </citation>
    <scope>NUCLEOTIDE SEQUENCE [LARGE SCALE GENOMIC DNA]</scope>
    <source>
        <strain evidence="2">ATCC 36239 / CBS 767 / BCRC 21394 / JCM 1990 / NBRC 0083 / IGC 2968</strain>
    </source>
</reference>
<dbReference type="OrthoDB" id="4025358at2759"/>
<dbReference type="KEGG" id="dha:DEHA2E21296g"/>
<evidence type="ECO:0000313" key="1">
    <source>
        <dbReference type="EMBL" id="CAG88503.2"/>
    </source>
</evidence>
<dbReference type="OMA" id="CEANTAK"/>
<dbReference type="HOGENOM" id="CLU_826695_0_0_1"/>
<keyword evidence="2" id="KW-1185">Reference proteome</keyword>
<dbReference type="RefSeq" id="XP_460230.2">
    <property type="nucleotide sequence ID" value="XM_460230.1"/>
</dbReference>
<dbReference type="AlphaFoldDB" id="Q6BNJ0"/>
<organism evidence="1 2">
    <name type="scientific">Debaryomyces hansenii (strain ATCC 36239 / CBS 767 / BCRC 21394 / JCM 1990 / NBRC 0083 / IGC 2968)</name>
    <name type="common">Yeast</name>
    <name type="synonym">Torulaspora hansenii</name>
    <dbReference type="NCBI Taxonomy" id="284592"/>
    <lineage>
        <taxon>Eukaryota</taxon>
        <taxon>Fungi</taxon>
        <taxon>Dikarya</taxon>
        <taxon>Ascomycota</taxon>
        <taxon>Saccharomycotina</taxon>
        <taxon>Pichiomycetes</taxon>
        <taxon>Debaryomycetaceae</taxon>
        <taxon>Debaryomyces</taxon>
    </lineage>
</organism>
<dbReference type="InParanoid" id="Q6BNJ0"/>
<dbReference type="Proteomes" id="UP000000599">
    <property type="component" value="Chromosome E"/>
</dbReference>